<keyword evidence="2" id="KW-1185">Reference proteome</keyword>
<evidence type="ECO:0000313" key="2">
    <source>
        <dbReference type="Proteomes" id="UP000078162"/>
    </source>
</evidence>
<protein>
    <submittedName>
        <fullName evidence="1">Uncharacterized protein</fullName>
    </submittedName>
</protein>
<dbReference type="Proteomes" id="UP000078162">
    <property type="component" value="Chromosome"/>
</dbReference>
<sequence>MLTRAWHTRINIKTENAIDKRKSPESIAKIFKLQHEVRCEE</sequence>
<reference evidence="1 2" key="1">
    <citation type="submission" date="2016-03" db="EMBL/GenBank/DDBJ databases">
        <title>Culture-independent genomics supports pathogen discovery for uncultivable bacteria within the genus Chlamydia.</title>
        <authorList>
            <person name="Taylor-Brown A."/>
            <person name="Bachmann N.L."/>
            <person name="Borel N."/>
            <person name="Polkinghorne A."/>
        </authorList>
    </citation>
    <scope>NUCLEOTIDE SEQUENCE [LARGE SCALE GENOMIC DNA]</scope>
    <source>
        <strain evidence="1 2">2742-308</strain>
    </source>
</reference>
<dbReference type="AlphaFoldDB" id="A0A1A9HTM9"/>
<dbReference type="EMBL" id="CP014639">
    <property type="protein sequence ID" value="ANH78195.1"/>
    <property type="molecule type" value="Genomic_DNA"/>
</dbReference>
<proteinExistence type="predicted"/>
<evidence type="ECO:0000313" key="1">
    <source>
        <dbReference type="EMBL" id="ANH78195.1"/>
    </source>
</evidence>
<gene>
    <name evidence="1" type="ORF">Cs308_0019</name>
</gene>
<accession>A0A1A9HTM9</accession>
<organism evidence="1 2">
    <name type="scientific">Candidatus Chlamydia sanziniae</name>
    <dbReference type="NCBI Taxonomy" id="1806891"/>
    <lineage>
        <taxon>Bacteria</taxon>
        <taxon>Pseudomonadati</taxon>
        <taxon>Chlamydiota</taxon>
        <taxon>Chlamydiia</taxon>
        <taxon>Chlamydiales</taxon>
        <taxon>Chlamydiaceae</taxon>
        <taxon>Chlamydia/Chlamydophila group</taxon>
        <taxon>Chlamydia</taxon>
    </lineage>
</organism>
<dbReference type="KEGG" id="csaz:Cs308_0019"/>
<name>A0A1A9HTM9_9CHLA</name>